<accession>A0A7V3YK74</accession>
<dbReference type="EMBL" id="DTEN01000024">
    <property type="protein sequence ID" value="HGI74168.1"/>
    <property type="molecule type" value="Genomic_DNA"/>
</dbReference>
<evidence type="ECO:0000256" key="1">
    <source>
        <dbReference type="SAM" id="Phobius"/>
    </source>
</evidence>
<protein>
    <recommendedName>
        <fullName evidence="3">Prepilin-type N-terminal cleavage/methylation domain-containing protein</fullName>
    </recommendedName>
</protein>
<sequence length="163" mass="18029">MFRKDRVNKIWKEKGATLLEVVMAVVIAGFGVSAVLGLFVMNLRASESNREYAACVLLVTDVMERLRAVPFEPRLGNKSVPGLLNALASKSLSSFYEYLEIAPPASVLQVIPEVLLYSTLDLIPESSESYVVELKVAWRENMNPVRFVTLVVKGGINDLLQAD</sequence>
<keyword evidence="1" id="KW-0472">Membrane</keyword>
<feature type="transmembrane region" description="Helical" evidence="1">
    <location>
        <begin position="21"/>
        <end position="41"/>
    </location>
</feature>
<name>A0A7V3YK74_9BACT</name>
<reference evidence="2" key="1">
    <citation type="journal article" date="2020" name="mSystems">
        <title>Genome- and Community-Level Interaction Insights into Carbon Utilization and Element Cycling Functions of Hydrothermarchaeota in Hydrothermal Sediment.</title>
        <authorList>
            <person name="Zhou Z."/>
            <person name="Liu Y."/>
            <person name="Xu W."/>
            <person name="Pan J."/>
            <person name="Luo Z.H."/>
            <person name="Li M."/>
        </authorList>
    </citation>
    <scope>NUCLEOTIDE SEQUENCE [LARGE SCALE GENOMIC DNA]</scope>
    <source>
        <strain evidence="2">SpSt-716</strain>
    </source>
</reference>
<evidence type="ECO:0008006" key="3">
    <source>
        <dbReference type="Google" id="ProtNLM"/>
    </source>
</evidence>
<gene>
    <name evidence="2" type="ORF">ENU96_00585</name>
</gene>
<evidence type="ECO:0000313" key="2">
    <source>
        <dbReference type="EMBL" id="HGI74168.1"/>
    </source>
</evidence>
<proteinExistence type="predicted"/>
<comment type="caution">
    <text evidence="2">The sequence shown here is derived from an EMBL/GenBank/DDBJ whole genome shotgun (WGS) entry which is preliminary data.</text>
</comment>
<keyword evidence="1" id="KW-0812">Transmembrane</keyword>
<organism evidence="2">
    <name type="scientific">Candidatus Caldatribacterium californiense</name>
    <dbReference type="NCBI Taxonomy" id="1454726"/>
    <lineage>
        <taxon>Bacteria</taxon>
        <taxon>Pseudomonadati</taxon>
        <taxon>Atribacterota</taxon>
        <taxon>Atribacteria</taxon>
        <taxon>Atribacterales</taxon>
        <taxon>Candidatus Caldatribacteriaceae</taxon>
        <taxon>Candidatus Caldatribacterium</taxon>
    </lineage>
</organism>
<keyword evidence="1" id="KW-1133">Transmembrane helix</keyword>
<dbReference type="AlphaFoldDB" id="A0A7V3YK74"/>